<feature type="region of interest" description="Disordered" evidence="7">
    <location>
        <begin position="1496"/>
        <end position="1585"/>
    </location>
</feature>
<feature type="transmembrane region" description="Helical" evidence="8">
    <location>
        <begin position="2481"/>
        <end position="2504"/>
    </location>
</feature>
<feature type="compositionally biased region" description="Basic and acidic residues" evidence="7">
    <location>
        <begin position="1504"/>
        <end position="1518"/>
    </location>
</feature>
<protein>
    <recommendedName>
        <fullName evidence="13">GPS domain-containing protein</fullName>
    </recommendedName>
</protein>
<feature type="compositionally biased region" description="Acidic residues" evidence="7">
    <location>
        <begin position="2583"/>
        <end position="2604"/>
    </location>
</feature>
<dbReference type="GO" id="GO:0005886">
    <property type="term" value="C:plasma membrane"/>
    <property type="evidence" value="ECO:0007669"/>
    <property type="project" value="TreeGrafter"/>
</dbReference>
<feature type="domain" description="EGF-like" evidence="10">
    <location>
        <begin position="8"/>
        <end position="48"/>
    </location>
</feature>
<feature type="region of interest" description="Disordered" evidence="7">
    <location>
        <begin position="1874"/>
        <end position="1896"/>
    </location>
</feature>
<keyword evidence="3" id="KW-0677">Repeat</keyword>
<evidence type="ECO:0000256" key="8">
    <source>
        <dbReference type="SAM" id="Phobius"/>
    </source>
</evidence>
<feature type="domain" description="EGF-like" evidence="10">
    <location>
        <begin position="296"/>
        <end position="337"/>
    </location>
</feature>
<evidence type="ECO:0000256" key="4">
    <source>
        <dbReference type="ARBA" id="ARBA00022989"/>
    </source>
</evidence>
<dbReference type="InterPro" id="IPR001881">
    <property type="entry name" value="EGF-like_Ca-bd_dom"/>
</dbReference>
<feature type="domain" description="EGF-like" evidence="10">
    <location>
        <begin position="53"/>
        <end position="92"/>
    </location>
</feature>
<evidence type="ECO:0000259" key="10">
    <source>
        <dbReference type="SMART" id="SM00181"/>
    </source>
</evidence>
<evidence type="ECO:0000256" key="7">
    <source>
        <dbReference type="SAM" id="MobiDB-lite"/>
    </source>
</evidence>
<accession>A0AAE0BCS8</accession>
<dbReference type="EMBL" id="LGRX02035672">
    <property type="protein sequence ID" value="KAK3233594.1"/>
    <property type="molecule type" value="Genomic_DNA"/>
</dbReference>
<feature type="domain" description="EGF-like calcium-binding" evidence="9">
    <location>
        <begin position="93"/>
        <end position="136"/>
    </location>
</feature>
<dbReference type="Gene3D" id="2.60.40.10">
    <property type="entry name" value="Immunoglobulins"/>
    <property type="match status" value="1"/>
</dbReference>
<comment type="caution">
    <text evidence="11">The sequence shown here is derived from an EMBL/GenBank/DDBJ whole genome shotgun (WGS) entry which is preliminary data.</text>
</comment>
<dbReference type="GO" id="GO:0005509">
    <property type="term" value="F:calcium ion binding"/>
    <property type="evidence" value="ECO:0007669"/>
    <property type="project" value="InterPro"/>
</dbReference>
<dbReference type="InterPro" id="IPR013783">
    <property type="entry name" value="Ig-like_fold"/>
</dbReference>
<dbReference type="SMART" id="SM00181">
    <property type="entry name" value="EGF"/>
    <property type="match status" value="6"/>
</dbReference>
<dbReference type="GO" id="GO:0006816">
    <property type="term" value="P:calcium ion transport"/>
    <property type="evidence" value="ECO:0007669"/>
    <property type="project" value="TreeGrafter"/>
</dbReference>
<evidence type="ECO:0000256" key="5">
    <source>
        <dbReference type="ARBA" id="ARBA00023136"/>
    </source>
</evidence>
<dbReference type="Gene3D" id="2.10.25.10">
    <property type="entry name" value="Laminin"/>
    <property type="match status" value="2"/>
</dbReference>
<dbReference type="Pfam" id="PF02010">
    <property type="entry name" value="REJ"/>
    <property type="match status" value="1"/>
</dbReference>
<evidence type="ECO:0000313" key="12">
    <source>
        <dbReference type="Proteomes" id="UP001190700"/>
    </source>
</evidence>
<dbReference type="PANTHER" id="PTHR46730">
    <property type="entry name" value="POLYCYSTIN-1"/>
    <property type="match status" value="1"/>
</dbReference>
<feature type="transmembrane region" description="Helical" evidence="8">
    <location>
        <begin position="2373"/>
        <end position="2393"/>
    </location>
</feature>
<gene>
    <name evidence="11" type="ORF">CYMTET_56119</name>
</gene>
<evidence type="ECO:0000256" key="3">
    <source>
        <dbReference type="ARBA" id="ARBA00022737"/>
    </source>
</evidence>
<dbReference type="InterPro" id="IPR000742">
    <property type="entry name" value="EGF"/>
</dbReference>
<keyword evidence="12" id="KW-1185">Reference proteome</keyword>
<feature type="domain" description="EGF-like calcium-binding" evidence="9">
    <location>
        <begin position="5"/>
        <end position="48"/>
    </location>
</feature>
<comment type="subcellular location">
    <subcellularLocation>
        <location evidence="1">Membrane</location>
    </subcellularLocation>
</comment>
<feature type="compositionally biased region" description="Acidic residues" evidence="7">
    <location>
        <begin position="1445"/>
        <end position="1460"/>
    </location>
</feature>
<organism evidence="11 12">
    <name type="scientific">Cymbomonas tetramitiformis</name>
    <dbReference type="NCBI Taxonomy" id="36881"/>
    <lineage>
        <taxon>Eukaryota</taxon>
        <taxon>Viridiplantae</taxon>
        <taxon>Chlorophyta</taxon>
        <taxon>Pyramimonadophyceae</taxon>
        <taxon>Pyramimonadales</taxon>
        <taxon>Pyramimonadaceae</taxon>
        <taxon>Cymbomonas</taxon>
    </lineage>
</organism>
<evidence type="ECO:0000259" key="9">
    <source>
        <dbReference type="SMART" id="SM00179"/>
    </source>
</evidence>
<feature type="domain" description="EGF-like calcium-binding" evidence="9">
    <location>
        <begin position="242"/>
        <end position="292"/>
    </location>
</feature>
<evidence type="ECO:0000256" key="2">
    <source>
        <dbReference type="ARBA" id="ARBA00022692"/>
    </source>
</evidence>
<feature type="compositionally biased region" description="Polar residues" evidence="7">
    <location>
        <begin position="1573"/>
        <end position="1585"/>
    </location>
</feature>
<proteinExistence type="predicted"/>
<evidence type="ECO:0000256" key="1">
    <source>
        <dbReference type="ARBA" id="ARBA00004370"/>
    </source>
</evidence>
<evidence type="ECO:0000313" key="11">
    <source>
        <dbReference type="EMBL" id="KAK3233594.1"/>
    </source>
</evidence>
<feature type="domain" description="EGF-like" evidence="10">
    <location>
        <begin position="341"/>
        <end position="380"/>
    </location>
</feature>
<feature type="region of interest" description="Disordered" evidence="7">
    <location>
        <begin position="1423"/>
        <end position="1468"/>
    </location>
</feature>
<feature type="compositionally biased region" description="Polar residues" evidence="7">
    <location>
        <begin position="1424"/>
        <end position="1434"/>
    </location>
</feature>
<dbReference type="Proteomes" id="UP001190700">
    <property type="component" value="Unassembled WGS sequence"/>
</dbReference>
<name>A0AAE0BCS8_9CHLO</name>
<dbReference type="PANTHER" id="PTHR46730:SF1">
    <property type="entry name" value="PLAT DOMAIN-CONTAINING PROTEIN"/>
    <property type="match status" value="1"/>
</dbReference>
<keyword evidence="5 8" id="KW-0472">Membrane</keyword>
<dbReference type="SMART" id="SM00179">
    <property type="entry name" value="EGF_CA"/>
    <property type="match status" value="3"/>
</dbReference>
<keyword evidence="4 8" id="KW-1133">Transmembrane helix</keyword>
<evidence type="ECO:0000256" key="6">
    <source>
        <dbReference type="ARBA" id="ARBA00023157"/>
    </source>
</evidence>
<sequence length="2610" mass="279510">MTCTDIDECAAADNGGCAVQAECTNNAGGRTCGGCPEGMLGSGDSRCLPSSDSCAENNGGCDTLTMCNDGGGAVSCGECPAGYVGNGATGCIDEDACAAAGAEACYGACVDVQAPGTGYVCAPCPADMVGDGTSCIANLCFDGNGGCDAMVTCAMDLSTRIQTCGECPCGYAPEQDPSLSSGWRCAEVDGCVAEPCWSEGGFSQPCTDIRAVDGGCAPGAARVCGACPAGFEAAEGGAGCRDVDECVQENGNCWVLAGNPAAVRTECINKPGGRECGACPEGYIGTGEAGCRERVLCDNNHGNCDPLSTCADNPTTGYADCGPCPPGYSGTGDTACVDADGCALEPCFPGVECADVAAPGEGRTCGSCPEGFRGDGASCEMCELMLSFDARMSTVVEGAMKRSAINQLAGSFGGLSEADCVLTQGVQYMWHGVSSAGTTVALDSTTNMRETLTLYLPRSTLPANMAYTMRLTASLQGNAQVAATVDAAFQVDFQPLAARIQGGLVHTGEGLPVELDASHSYDPDDDPGEMTYSWTCTRQVAAEEEPYCRDVDGTLLPVTMTTAALTLTLKGSQEGSVYILACKVKKADREARASTTVTIVRGAPPVPAISPLPGKQHTADLKLTIASSTESLRPETLVLAWSVEPADDATPALDLTRAASTALDLPTLVVRPGSLSAGGAYLFTLHATDANGPSQAGLVVRVNSPPHSGTLLPPAPSDGIMSQTLFRIEASGWEDDVEDKPLWYQLRYEVAGNPSGARVLLTGWQPSPLFTTKELPSGLEANGYELTLYLYVKDALGAMSQAAATVIVRPIPFTSEEAQAEFVNGAIDGAVQGATNGQDTSSAIYSILSAGGLTEDASHRRRSLLGLTDADEDSQGTVANNDTARQAQREALMGLVSMAWTALPPTTDTVTRVAQSAAAVAGDPAELTPAARGSLLSTAESMVAVTRTGDPDAALDGSGATELVKGLSSVTAGAVGGGNQSAEVSAAVAVVRSIGQSMVGTMTSGEEPFSVATEVLSAVAQRDDLSSSGSRAFREPVLSPSGAAVALPASLGAALGENGSTAALVDIMVVSCAVDAHADHGREEGSILSASNMTSITLYSPEEGGELGVQGLQEAMTFSLPIQLPANHTDAGGAEGTSPAAASAARAPFLGARCVYWDEAEGAYSSAGCTTLPNPAPPGSSVFWRTRNVSGLAALEAAWAVEDLPGEDGSSNLTAGCVEEWGAVFPEYLGTDGGRRKYLGEDCQLADPQNSVRCWWEWRKGVFEGPGCVWATEAECLCTHLTDFAAAQQTQVGEVGPPDRVSTVSTEEMARVSLDDVAQSTILLSVLATFMLGAPLLYLMSNWFHNRERFELLLHLMSQGGQTFKEIDELWTWSIVDSNHNRAGLGSFLLDLGAKERARMHAESLSGASLSATLAVSKWRRQRVTSQGSTSEAVSTAELPMLSDEREEMEEEEAAAEEMPEQSALQKRVGRAYRRNSIMNLVSTAASLSLMDKHKVASAASPQEEEHVAAEPAKERAGRLSPPSQEHVQHAWWSADALGSVSRDEAVQPESACGGTHPARPPSPAELKDDQESQPQQLSKWDNGSVNVDFQATTCRMMPPPMHAHDAVILSRSQVEPGLVAPKHLPESETSSTTRTPRGGCYEVSETITTVTTRTTRVKHIPHDILAAQSAGPVMEGFQRQSPGALKDEETALGLGAHLLGGNPDADVSVGSQAAAGGVQAAENGAKRGSLFTGVRRSLGSVMSVIRANHPLQRLKSQKKKKKKAPTARVLFASMHINVFRLQQCVPLDYLEEQAQLEVNDDERRRRREERSAQAKHEVTAEMRLAGDRMLERVSKDHRGNQVKGNRSAQPVMESAVDAAPLAEREFLAIGKAAGASEAEDRTQPMPGKLQESKGLAQSFSLTRSLTRRLNAVPSYKDVMKQLEDEEQIKQLKTRTLWDKLRKRNMELPVERMLGTALVQAFLGIKAIISKADLAEQARLANMAPWQMPNNRPFTWYVSTFKVLIGSIARDGWYQRSWLWNCVFLQRVNGSFEMSGFLATMLKAGEPIEPLSQNPISPHDVAVLEASVPALLQDVLDAKGAEGNAQLQTRVREVWATLLVMQFLEHLPFAWTENPNEPPEAHITLRGRSAMFLQHFCDTEFPQLHDALPELEQEASRLNEIWQHDHQLRVIQLYEDIGPKAEKKKLLFGDMTYEEKCRKLQQVRRSYWLKAKRTVKWLTKAHPLGAIFLITAVEPFSRSERILIQANTFILMLMFTVWFYYSKAVNCCKDFREFVSCPDSWDVNAPCLGFLYCAELKDAAPGMMLPEEALPADFFCTAFPQSTFVGRFWVILIIVGILTPATMTLSQMFIMAQNVTIPEHWGVYQVTRKAEKCFGAVPMAVMQTAFVTLYALFFNFQKFNKALAVTFVAIIGLLLKPRHIRRAIAFMVQSYKISMRWMSVFVALVVQMVTGTKQQKEKSEYEELLEKVHLVSPVEEHLQQLAYFIILVSWFTCAWVLFTFSMLIREMMGDEAEAELVASWATVLAVEMFGKEAIKLICIRLFVESMMNKAERLFTGQDHPANAWFEKYIMQKLAQASGGVADDNGDQDMGDDADADGGGDDEIDAGGMDM</sequence>
<feature type="transmembrane region" description="Helical" evidence="8">
    <location>
        <begin position="2242"/>
        <end position="2261"/>
    </location>
</feature>
<feature type="transmembrane region" description="Helical" evidence="8">
    <location>
        <begin position="2435"/>
        <end position="2452"/>
    </location>
</feature>
<feature type="domain" description="EGF-like" evidence="10">
    <location>
        <begin position="239"/>
        <end position="292"/>
    </location>
</feature>
<feature type="transmembrane region" description="Helical" evidence="8">
    <location>
        <begin position="2328"/>
        <end position="2352"/>
    </location>
</feature>
<feature type="region of interest" description="Disordered" evidence="7">
    <location>
        <begin position="2581"/>
        <end position="2610"/>
    </location>
</feature>
<feature type="domain" description="EGF-like" evidence="10">
    <location>
        <begin position="96"/>
        <end position="136"/>
    </location>
</feature>
<keyword evidence="6" id="KW-1015">Disulfide bond</keyword>
<dbReference type="GO" id="GO:0005261">
    <property type="term" value="F:monoatomic cation channel activity"/>
    <property type="evidence" value="ECO:0007669"/>
    <property type="project" value="TreeGrafter"/>
</dbReference>
<keyword evidence="2 8" id="KW-0812">Transmembrane</keyword>
<reference evidence="11 12" key="1">
    <citation type="journal article" date="2015" name="Genome Biol. Evol.">
        <title>Comparative Genomics of a Bacterivorous Green Alga Reveals Evolutionary Causalities and Consequences of Phago-Mixotrophic Mode of Nutrition.</title>
        <authorList>
            <person name="Burns J.A."/>
            <person name="Paasch A."/>
            <person name="Narechania A."/>
            <person name="Kim E."/>
        </authorList>
    </citation>
    <scope>NUCLEOTIDE SEQUENCE [LARGE SCALE GENOMIC DNA]</scope>
    <source>
        <strain evidence="11 12">PLY_AMNH</strain>
    </source>
</reference>
<dbReference type="InterPro" id="IPR002859">
    <property type="entry name" value="PKD/REJ-like"/>
</dbReference>
<evidence type="ECO:0008006" key="13">
    <source>
        <dbReference type="Google" id="ProtNLM"/>
    </source>
</evidence>